<evidence type="ECO:0000313" key="1">
    <source>
        <dbReference type="EMBL" id="HCO21646.1"/>
    </source>
</evidence>
<gene>
    <name evidence="1" type="ORF">DIT97_00690</name>
</gene>
<evidence type="ECO:0008006" key="3">
    <source>
        <dbReference type="Google" id="ProtNLM"/>
    </source>
</evidence>
<evidence type="ECO:0000313" key="2">
    <source>
        <dbReference type="Proteomes" id="UP000263642"/>
    </source>
</evidence>
<comment type="caution">
    <text evidence="1">The sequence shown here is derived from an EMBL/GenBank/DDBJ whole genome shotgun (WGS) entry which is preliminary data.</text>
</comment>
<protein>
    <recommendedName>
        <fullName evidence="3">DUF1963 domain-containing protein</fullName>
    </recommendedName>
</protein>
<dbReference type="Proteomes" id="UP000263642">
    <property type="component" value="Unassembled WGS sequence"/>
</dbReference>
<name>A0A3D3QZ75_9PLAN</name>
<dbReference type="AlphaFoldDB" id="A0A3D3QZ75"/>
<sequence length="233" mass="26300">MLELFYDQDDAVMSNMLAAVPFEDSTYLHKFGGIPPHSSIIPPEGTAPWQLLYTIDLADPAISLEIPGCRFLCLYNAFQYERPLIQYRLKSDSEVEFIYQDDLKVSNDAPFLPDGKYPDVLPESKAILLGEPEEVVFDEELEEFWLDELEDQEDAASSPDRNQLCALYGGVSQMQIFGHTKCKACGETMDYLASVRGEPEKDVISLWGGEEYVLILYQICPACYTIESVPLVN</sequence>
<dbReference type="EMBL" id="DQAY01000008">
    <property type="protein sequence ID" value="HCO21646.1"/>
    <property type="molecule type" value="Genomic_DNA"/>
</dbReference>
<proteinExistence type="predicted"/>
<reference evidence="1 2" key="1">
    <citation type="journal article" date="2018" name="Nat. Biotechnol.">
        <title>A standardized bacterial taxonomy based on genome phylogeny substantially revises the tree of life.</title>
        <authorList>
            <person name="Parks D.H."/>
            <person name="Chuvochina M."/>
            <person name="Waite D.W."/>
            <person name="Rinke C."/>
            <person name="Skarshewski A."/>
            <person name="Chaumeil P.A."/>
            <person name="Hugenholtz P."/>
        </authorList>
    </citation>
    <scope>NUCLEOTIDE SEQUENCE [LARGE SCALE GENOMIC DNA]</scope>
    <source>
        <strain evidence="1">UBA9375</strain>
    </source>
</reference>
<accession>A0A3D3QZ75</accession>
<organism evidence="1 2">
    <name type="scientific">Gimesia maris</name>
    <dbReference type="NCBI Taxonomy" id="122"/>
    <lineage>
        <taxon>Bacteria</taxon>
        <taxon>Pseudomonadati</taxon>
        <taxon>Planctomycetota</taxon>
        <taxon>Planctomycetia</taxon>
        <taxon>Planctomycetales</taxon>
        <taxon>Planctomycetaceae</taxon>
        <taxon>Gimesia</taxon>
    </lineage>
</organism>